<organism evidence="2 3">
    <name type="scientific">Fusarium kuroshium</name>
    <dbReference type="NCBI Taxonomy" id="2010991"/>
    <lineage>
        <taxon>Eukaryota</taxon>
        <taxon>Fungi</taxon>
        <taxon>Dikarya</taxon>
        <taxon>Ascomycota</taxon>
        <taxon>Pezizomycotina</taxon>
        <taxon>Sordariomycetes</taxon>
        <taxon>Hypocreomycetidae</taxon>
        <taxon>Hypocreales</taxon>
        <taxon>Nectriaceae</taxon>
        <taxon>Fusarium</taxon>
        <taxon>Fusarium solani species complex</taxon>
    </lineage>
</organism>
<evidence type="ECO:0000313" key="2">
    <source>
        <dbReference type="EMBL" id="RMJ08319.1"/>
    </source>
</evidence>
<dbReference type="OrthoDB" id="5080544at2759"/>
<sequence>MSSPASAQFTSSSGSGSAYTGGQATSTDSAMLNQWAATQDRAERFWATGERTGRNAMDQADKIVAFERAYTGTRS</sequence>
<comment type="caution">
    <text evidence="2">The sequence shown here is derived from an EMBL/GenBank/DDBJ whole genome shotgun (WGS) entry which is preliminary data.</text>
</comment>
<accession>A0A3M2RSW7</accession>
<proteinExistence type="predicted"/>
<evidence type="ECO:0000256" key="1">
    <source>
        <dbReference type="SAM" id="MobiDB-lite"/>
    </source>
</evidence>
<feature type="region of interest" description="Disordered" evidence="1">
    <location>
        <begin position="1"/>
        <end position="25"/>
    </location>
</feature>
<dbReference type="Proteomes" id="UP000277212">
    <property type="component" value="Unassembled WGS sequence"/>
</dbReference>
<evidence type="ECO:0000313" key="3">
    <source>
        <dbReference type="Proteomes" id="UP000277212"/>
    </source>
</evidence>
<name>A0A3M2RSW7_9HYPO</name>
<reference evidence="2 3" key="1">
    <citation type="submission" date="2017-06" db="EMBL/GenBank/DDBJ databases">
        <title>Comparative genomic analysis of Ambrosia Fusariam Clade fungi.</title>
        <authorList>
            <person name="Stajich J.E."/>
            <person name="Carrillo J."/>
            <person name="Kijimoto T."/>
            <person name="Eskalen A."/>
            <person name="O'Donnell K."/>
            <person name="Kasson M."/>
        </authorList>
    </citation>
    <scope>NUCLEOTIDE SEQUENCE [LARGE SCALE GENOMIC DNA]</scope>
    <source>
        <strain evidence="2">UCR3666</strain>
    </source>
</reference>
<dbReference type="EMBL" id="NKUJ01000293">
    <property type="protein sequence ID" value="RMJ08319.1"/>
    <property type="molecule type" value="Genomic_DNA"/>
</dbReference>
<protein>
    <submittedName>
        <fullName evidence="2">Uncharacterized protein</fullName>
    </submittedName>
</protein>
<dbReference type="AlphaFoldDB" id="A0A3M2RSW7"/>
<gene>
    <name evidence="2" type="ORF">CDV36_012056</name>
</gene>
<keyword evidence="3" id="KW-1185">Reference proteome</keyword>